<accession>A0A5C7J7Z9</accession>
<dbReference type="AlphaFoldDB" id="A0A5C7J7Z9"/>
<evidence type="ECO:0000313" key="2">
    <source>
        <dbReference type="EMBL" id="TXG76666.1"/>
    </source>
</evidence>
<keyword evidence="1" id="KW-0812">Transmembrane</keyword>
<dbReference type="Proteomes" id="UP000321026">
    <property type="component" value="Unassembled WGS sequence"/>
</dbReference>
<name>A0A5C7J7Z9_9BACT</name>
<reference evidence="2 3" key="1">
    <citation type="submission" date="2018-09" db="EMBL/GenBank/DDBJ databases">
        <title>Metagenome Assembled Genomes from an Advanced Water Purification Facility.</title>
        <authorList>
            <person name="Stamps B.W."/>
            <person name="Spear J.R."/>
        </authorList>
    </citation>
    <scope>NUCLEOTIDE SEQUENCE [LARGE SCALE GENOMIC DNA]</scope>
    <source>
        <strain evidence="2">Bin_63_2</strain>
    </source>
</reference>
<comment type="caution">
    <text evidence="2">The sequence shown here is derived from an EMBL/GenBank/DDBJ whole genome shotgun (WGS) entry which is preliminary data.</text>
</comment>
<keyword evidence="1" id="KW-0472">Membrane</keyword>
<evidence type="ECO:0000256" key="1">
    <source>
        <dbReference type="SAM" id="Phobius"/>
    </source>
</evidence>
<feature type="transmembrane region" description="Helical" evidence="1">
    <location>
        <begin position="20"/>
        <end position="41"/>
    </location>
</feature>
<protein>
    <submittedName>
        <fullName evidence="2">Uncharacterized protein</fullName>
    </submittedName>
</protein>
<organism evidence="2 3">
    <name type="scientific">Candidatus Dojkabacteria bacterium</name>
    <dbReference type="NCBI Taxonomy" id="2099670"/>
    <lineage>
        <taxon>Bacteria</taxon>
        <taxon>Candidatus Dojkabacteria</taxon>
    </lineage>
</organism>
<sequence length="204" mass="22390">MFGRKRDIYGYPVQSNRKRLVLIVLGLVCATVVIAVVAGALSKSKNASEQKTLTTNTFSNSQFSASYPDGFEVTRGTVTSPYATFSPADKENDSNAIEITRYGRQEDMELEKLRQLISAGAEDPKISEKEIDGNKILVLTTESQDAEGKTSVRHDYYVRAAIYVWKLTITTPKGSSLDSHAEQILASFKPKDADILRSLTGDGS</sequence>
<dbReference type="EMBL" id="SSDS01000068">
    <property type="protein sequence ID" value="TXG76666.1"/>
    <property type="molecule type" value="Genomic_DNA"/>
</dbReference>
<evidence type="ECO:0000313" key="3">
    <source>
        <dbReference type="Proteomes" id="UP000321026"/>
    </source>
</evidence>
<proteinExistence type="predicted"/>
<keyword evidence="1" id="KW-1133">Transmembrane helix</keyword>
<gene>
    <name evidence="2" type="ORF">E6Q11_04195</name>
</gene>